<evidence type="ECO:0000313" key="4">
    <source>
        <dbReference type="Proteomes" id="UP001238601"/>
    </source>
</evidence>
<dbReference type="Pfam" id="PF13274">
    <property type="entry name" value="SocA_Panacea"/>
    <property type="match status" value="1"/>
</dbReference>
<name>A0ABU0NB00_9SPHN</name>
<evidence type="ECO:0000313" key="3">
    <source>
        <dbReference type="EMBL" id="MDQ0566292.1"/>
    </source>
</evidence>
<organism evidence="3 4">
    <name type="scientific">Qipengyuania citrea</name>
    <dbReference type="NCBI Taxonomy" id="225971"/>
    <lineage>
        <taxon>Bacteria</taxon>
        <taxon>Pseudomonadati</taxon>
        <taxon>Pseudomonadota</taxon>
        <taxon>Alphaproteobacteria</taxon>
        <taxon>Sphingomonadales</taxon>
        <taxon>Erythrobacteraceae</taxon>
        <taxon>Qipengyuania</taxon>
    </lineage>
</organism>
<feature type="region of interest" description="Disordered" evidence="1">
    <location>
        <begin position="175"/>
        <end position="195"/>
    </location>
</feature>
<evidence type="ECO:0000256" key="1">
    <source>
        <dbReference type="SAM" id="MobiDB-lite"/>
    </source>
</evidence>
<feature type="domain" description="Antitoxin SocA-like Panacea" evidence="2">
    <location>
        <begin position="42"/>
        <end position="139"/>
    </location>
</feature>
<reference evidence="3 4" key="1">
    <citation type="submission" date="2023-07" db="EMBL/GenBank/DDBJ databases">
        <title>Genomic Encyclopedia of Type Strains, Phase IV (KMG-IV): sequencing the most valuable type-strain genomes for metagenomic binning, comparative biology and taxonomic classification.</title>
        <authorList>
            <person name="Goeker M."/>
        </authorList>
    </citation>
    <scope>NUCLEOTIDE SEQUENCE [LARGE SCALE GENOMIC DNA]</scope>
    <source>
        <strain evidence="3 4">DSM 14432</strain>
    </source>
</reference>
<proteinExistence type="predicted"/>
<evidence type="ECO:0000259" key="2">
    <source>
        <dbReference type="Pfam" id="PF13274"/>
    </source>
</evidence>
<dbReference type="EMBL" id="JAUSWK010000002">
    <property type="protein sequence ID" value="MDQ0566292.1"/>
    <property type="molecule type" value="Genomic_DNA"/>
</dbReference>
<dbReference type="GeneID" id="93687755"/>
<keyword evidence="4" id="KW-1185">Reference proteome</keyword>
<dbReference type="InterPro" id="IPR025272">
    <property type="entry name" value="SocA_Panacea"/>
</dbReference>
<comment type="caution">
    <text evidence="3">The sequence shown here is derived from an EMBL/GenBank/DDBJ whole genome shotgun (WGS) entry which is preliminary data.</text>
</comment>
<gene>
    <name evidence="3" type="ORF">QOZ97_001825</name>
</gene>
<dbReference type="Proteomes" id="UP001238601">
    <property type="component" value="Unassembled WGS sequence"/>
</dbReference>
<accession>A0ABU0NB00</accession>
<sequence>MRRERKRRSDMASAPPYDPRTIANELFHLANEYGLLITHLTIQKAVYFLHEKYLHNHDVPLCLGHFEAWQHGPVHPQLWESFKKYGSEPVTAPAEGFDILTGEAKELPRVSSQEDRRFLTAKGLGLIELPAHRLVGLSHARGGPWDAVTRIGGKRHYGARIPNELIVQKRNGRLMPVRDSRTSDEVMYEQPPTRD</sequence>
<protein>
    <submittedName>
        <fullName evidence="3">Phage-associated protein</fullName>
    </submittedName>
</protein>
<dbReference type="NCBIfam" id="NF047745">
    <property type="entry name" value="SocA_antitoxin"/>
    <property type="match status" value="1"/>
</dbReference>
<dbReference type="RefSeq" id="WP_370873262.1">
    <property type="nucleotide sequence ID" value="NZ_JAUSWK010000002.1"/>
</dbReference>